<keyword evidence="6" id="KW-0963">Cytoplasm</keyword>
<dbReference type="Gene3D" id="3.40.50.150">
    <property type="entry name" value="Vaccinia Virus protein VP39"/>
    <property type="match status" value="1"/>
</dbReference>
<evidence type="ECO:0000256" key="5">
    <source>
        <dbReference type="ARBA" id="ARBA00022691"/>
    </source>
</evidence>
<evidence type="ECO:0000256" key="3">
    <source>
        <dbReference type="ARBA" id="ARBA00022603"/>
    </source>
</evidence>
<dbReference type="Pfam" id="PF01795">
    <property type="entry name" value="Methyltransf_5"/>
    <property type="match status" value="1"/>
</dbReference>
<evidence type="ECO:0000256" key="7">
    <source>
        <dbReference type="SAM" id="MobiDB-lite"/>
    </source>
</evidence>
<evidence type="ECO:0000313" key="9">
    <source>
        <dbReference type="Proteomes" id="UP000188604"/>
    </source>
</evidence>
<comment type="catalytic activity">
    <reaction evidence="6">
        <text>cytidine(1402) in 16S rRNA + S-adenosyl-L-methionine = N(4)-methylcytidine(1402) in 16S rRNA + S-adenosyl-L-homocysteine + H(+)</text>
        <dbReference type="Rhea" id="RHEA:42928"/>
        <dbReference type="Rhea" id="RHEA-COMP:10286"/>
        <dbReference type="Rhea" id="RHEA-COMP:10287"/>
        <dbReference type="ChEBI" id="CHEBI:15378"/>
        <dbReference type="ChEBI" id="CHEBI:57856"/>
        <dbReference type="ChEBI" id="CHEBI:59789"/>
        <dbReference type="ChEBI" id="CHEBI:74506"/>
        <dbReference type="ChEBI" id="CHEBI:82748"/>
        <dbReference type="EC" id="2.1.1.199"/>
    </reaction>
</comment>
<feature type="binding site" evidence="6">
    <location>
        <position position="114"/>
    </location>
    <ligand>
        <name>S-adenosyl-L-methionine</name>
        <dbReference type="ChEBI" id="CHEBI:59789"/>
    </ligand>
</feature>
<dbReference type="HAMAP" id="MF_01007">
    <property type="entry name" value="16SrRNA_methyltr_H"/>
    <property type="match status" value="1"/>
</dbReference>
<sequence>MKPPAPHVEGSFEHDPGHVPVMLNEVLSALRPHDGGRYLDATFGGGGYAQAILQAADCAVWGIDRDPDALARGRVIADRVNAAGRARLHLLNGTFGDMANLAGPHGPYDGIVLDIGVSSYQIDEAARGFSFRHDGPLDMRMSRSGRSAADWVNGESEQDLADVIYHYGEERMSRRIARAIVVARQEAPIETTAQLAAIVRRVVRPDRSGIDPATRTFQALRIAVNDELGELKRALEQAPSLLAEAGSLTIVTFHSLEDRLVKHTLAQLAGRQSRPSRYEPTIDQGRNTTPFKLGQVRPLTASEAEVRRNPRARSAKLRSLIRLSTSDTAAGKHS</sequence>
<dbReference type="NCBIfam" id="TIGR00006">
    <property type="entry name" value="16S rRNA (cytosine(1402)-N(4))-methyltransferase RsmH"/>
    <property type="match status" value="1"/>
</dbReference>
<dbReference type="EMBL" id="CP014691">
    <property type="protein sequence ID" value="AQS88899.1"/>
    <property type="molecule type" value="Genomic_DNA"/>
</dbReference>
<accession>A0A1U9KT34</accession>
<dbReference type="GO" id="GO:0070475">
    <property type="term" value="P:rRNA base methylation"/>
    <property type="evidence" value="ECO:0007669"/>
    <property type="project" value="UniProtKB-UniRule"/>
</dbReference>
<dbReference type="RefSeq" id="WP_245824939.1">
    <property type="nucleotide sequence ID" value="NZ_BJXS01000001.1"/>
</dbReference>
<protein>
    <recommendedName>
        <fullName evidence="6">Ribosomal RNA small subunit methyltransferase H</fullName>
        <ecNumber evidence="6">2.1.1.199</ecNumber>
    </recommendedName>
    <alternativeName>
        <fullName evidence="6">16S rRNA m(4)C1402 methyltransferase</fullName>
    </alternativeName>
    <alternativeName>
        <fullName evidence="6">rRNA (cytosine-N(4)-)-methyltransferase RsmH</fullName>
    </alternativeName>
</protein>
<dbReference type="SUPFAM" id="SSF81799">
    <property type="entry name" value="Putative methyltransferase TM0872, insert domain"/>
    <property type="match status" value="1"/>
</dbReference>
<dbReference type="STRING" id="320497.A0U93_14310"/>
<dbReference type="PANTHER" id="PTHR11265">
    <property type="entry name" value="S-ADENOSYL-METHYLTRANSFERASE MRAW"/>
    <property type="match status" value="1"/>
</dbReference>
<gene>
    <name evidence="6" type="primary">rsmH</name>
    <name evidence="8" type="ORF">A0U93_14310</name>
</gene>
<dbReference type="PANTHER" id="PTHR11265:SF0">
    <property type="entry name" value="12S RRNA N4-METHYLCYTIDINE METHYLTRANSFERASE"/>
    <property type="match status" value="1"/>
</dbReference>
<comment type="function">
    <text evidence="6">Specifically methylates the N4 position of cytidine in position 1402 (C1402) of 16S rRNA.</text>
</comment>
<feature type="region of interest" description="Disordered" evidence="7">
    <location>
        <begin position="268"/>
        <end position="293"/>
    </location>
</feature>
<dbReference type="GO" id="GO:0005737">
    <property type="term" value="C:cytoplasm"/>
    <property type="evidence" value="ECO:0007669"/>
    <property type="project" value="UniProtKB-SubCell"/>
</dbReference>
<dbReference type="InterPro" id="IPR029063">
    <property type="entry name" value="SAM-dependent_MTases_sf"/>
</dbReference>
<dbReference type="InterPro" id="IPR002903">
    <property type="entry name" value="RsmH"/>
</dbReference>
<keyword evidence="5 6" id="KW-0949">S-adenosyl-L-methionine</keyword>
<dbReference type="AlphaFoldDB" id="A0A1U9KT34"/>
<dbReference type="KEGG" id="nch:A0U93_14310"/>
<name>A0A1U9KT34_9PROT</name>
<proteinExistence type="inferred from homology"/>
<dbReference type="GO" id="GO:0071424">
    <property type="term" value="F:rRNA (cytosine-N4-)-methyltransferase activity"/>
    <property type="evidence" value="ECO:0007669"/>
    <property type="project" value="UniProtKB-UniRule"/>
</dbReference>
<feature type="binding site" evidence="6">
    <location>
        <position position="95"/>
    </location>
    <ligand>
        <name>S-adenosyl-L-methionine</name>
        <dbReference type="ChEBI" id="CHEBI:59789"/>
    </ligand>
</feature>
<keyword evidence="9" id="KW-1185">Reference proteome</keyword>
<evidence type="ECO:0000256" key="2">
    <source>
        <dbReference type="ARBA" id="ARBA00022552"/>
    </source>
</evidence>
<feature type="binding site" evidence="6">
    <location>
        <begin position="46"/>
        <end position="48"/>
    </location>
    <ligand>
        <name>S-adenosyl-L-methionine</name>
        <dbReference type="ChEBI" id="CHEBI:59789"/>
    </ligand>
</feature>
<reference evidence="8 9" key="1">
    <citation type="submission" date="2016-03" db="EMBL/GenBank/DDBJ databases">
        <title>Acetic acid bacteria sequencing.</title>
        <authorList>
            <person name="Brandt J."/>
            <person name="Jakob F."/>
            <person name="Vogel R.F."/>
        </authorList>
    </citation>
    <scope>NUCLEOTIDE SEQUENCE [LARGE SCALE GENOMIC DNA]</scope>
    <source>
        <strain evidence="8 9">NBRC 101099</strain>
    </source>
</reference>
<dbReference type="CDD" id="cd02440">
    <property type="entry name" value="AdoMet_MTases"/>
    <property type="match status" value="1"/>
</dbReference>
<dbReference type="Gene3D" id="1.10.150.170">
    <property type="entry name" value="Putative methyltransferase TM0872, insert domain"/>
    <property type="match status" value="1"/>
</dbReference>
<keyword evidence="3 6" id="KW-0489">Methyltransferase</keyword>
<organism evidence="8 9">
    <name type="scientific">Neoasaia chiangmaiensis</name>
    <dbReference type="NCBI Taxonomy" id="320497"/>
    <lineage>
        <taxon>Bacteria</taxon>
        <taxon>Pseudomonadati</taxon>
        <taxon>Pseudomonadota</taxon>
        <taxon>Alphaproteobacteria</taxon>
        <taxon>Acetobacterales</taxon>
        <taxon>Acetobacteraceae</taxon>
        <taxon>Neoasaia</taxon>
    </lineage>
</organism>
<dbReference type="SUPFAM" id="SSF53335">
    <property type="entry name" value="S-adenosyl-L-methionine-dependent methyltransferases"/>
    <property type="match status" value="1"/>
</dbReference>
<keyword evidence="2 6" id="KW-0698">rRNA processing</keyword>
<dbReference type="InterPro" id="IPR023397">
    <property type="entry name" value="SAM-dep_MeTrfase_MraW_recog"/>
</dbReference>
<dbReference type="FunFam" id="1.10.150.170:FF:000003">
    <property type="entry name" value="Ribosomal RNA small subunit methyltransferase H"/>
    <property type="match status" value="1"/>
</dbReference>
<feature type="binding site" evidence="6">
    <location>
        <position position="64"/>
    </location>
    <ligand>
        <name>S-adenosyl-L-methionine</name>
        <dbReference type="ChEBI" id="CHEBI:59789"/>
    </ligand>
</feature>
<evidence type="ECO:0000256" key="1">
    <source>
        <dbReference type="ARBA" id="ARBA00010396"/>
    </source>
</evidence>
<evidence type="ECO:0000256" key="4">
    <source>
        <dbReference type="ARBA" id="ARBA00022679"/>
    </source>
</evidence>
<evidence type="ECO:0000313" key="8">
    <source>
        <dbReference type="EMBL" id="AQS88899.1"/>
    </source>
</evidence>
<feature type="binding site" evidence="6">
    <location>
        <position position="121"/>
    </location>
    <ligand>
        <name>S-adenosyl-L-methionine</name>
        <dbReference type="ChEBI" id="CHEBI:59789"/>
    </ligand>
</feature>
<dbReference type="PIRSF" id="PIRSF004486">
    <property type="entry name" value="MraW"/>
    <property type="match status" value="1"/>
</dbReference>
<comment type="subcellular location">
    <subcellularLocation>
        <location evidence="6">Cytoplasm</location>
    </subcellularLocation>
</comment>
<dbReference type="Proteomes" id="UP000188604">
    <property type="component" value="Chromosome"/>
</dbReference>
<evidence type="ECO:0000256" key="6">
    <source>
        <dbReference type="HAMAP-Rule" id="MF_01007"/>
    </source>
</evidence>
<comment type="similarity">
    <text evidence="1 6">Belongs to the methyltransferase superfamily. RsmH family.</text>
</comment>
<keyword evidence="4 6" id="KW-0808">Transferase</keyword>
<dbReference type="EC" id="2.1.1.199" evidence="6"/>